<keyword evidence="3" id="KW-1185">Reference proteome</keyword>
<evidence type="ECO:0000313" key="2">
    <source>
        <dbReference type="EMBL" id="KAL2796826.1"/>
    </source>
</evidence>
<gene>
    <name evidence="2" type="ORF">BJX66DRAFT_123192</name>
</gene>
<reference evidence="2 3" key="1">
    <citation type="submission" date="2024-07" db="EMBL/GenBank/DDBJ databases">
        <title>Section-level genome sequencing and comparative genomics of Aspergillus sections Usti and Cavernicolus.</title>
        <authorList>
            <consortium name="Lawrence Berkeley National Laboratory"/>
            <person name="Nybo J.L."/>
            <person name="Vesth T.C."/>
            <person name="Theobald S."/>
            <person name="Frisvad J.C."/>
            <person name="Larsen T.O."/>
            <person name="Kjaerboelling I."/>
            <person name="Rothschild-Mancinelli K."/>
            <person name="Lyhne E.K."/>
            <person name="Kogle M.E."/>
            <person name="Barry K."/>
            <person name="Clum A."/>
            <person name="Na H."/>
            <person name="Ledsgaard L."/>
            <person name="Lin J."/>
            <person name="Lipzen A."/>
            <person name="Kuo A."/>
            <person name="Riley R."/>
            <person name="Mondo S."/>
            <person name="Labutti K."/>
            <person name="Haridas S."/>
            <person name="Pangalinan J."/>
            <person name="Salamov A.A."/>
            <person name="Simmons B.A."/>
            <person name="Magnuson J.K."/>
            <person name="Chen J."/>
            <person name="Drula E."/>
            <person name="Henrissat B."/>
            <person name="Wiebenga A."/>
            <person name="Lubbers R.J."/>
            <person name="Gomes A.C."/>
            <person name="Makela M.R."/>
            <person name="Stajich J."/>
            <person name="Grigoriev I.V."/>
            <person name="Mortensen U.H."/>
            <person name="De Vries R.P."/>
            <person name="Baker S.E."/>
            <person name="Andersen M.R."/>
        </authorList>
    </citation>
    <scope>NUCLEOTIDE SEQUENCE [LARGE SCALE GENOMIC DNA]</scope>
    <source>
        <strain evidence="2 3">CBS 209.92</strain>
    </source>
</reference>
<name>A0ABR4GCR1_9EURO</name>
<keyword evidence="1" id="KW-1133">Transmembrane helix</keyword>
<keyword evidence="1" id="KW-0812">Transmembrane</keyword>
<proteinExistence type="predicted"/>
<comment type="caution">
    <text evidence="2">The sequence shown here is derived from an EMBL/GenBank/DDBJ whole genome shotgun (WGS) entry which is preliminary data.</text>
</comment>
<feature type="transmembrane region" description="Helical" evidence="1">
    <location>
        <begin position="58"/>
        <end position="82"/>
    </location>
</feature>
<protein>
    <submittedName>
        <fullName evidence="2">Uncharacterized protein</fullName>
    </submittedName>
</protein>
<evidence type="ECO:0000256" key="1">
    <source>
        <dbReference type="SAM" id="Phobius"/>
    </source>
</evidence>
<sequence length="155" mass="17932">MKLLIVHIHPFSATTLLHIYPLSIFNQLDSHSYLSSFFTNYSYDLPYRRIYHQPRRNLISSLYSSVHLLHLYSFCLLSLFIFRLHKRVKVNVIDAVFSRRSLPCICSLVSPGFANNSSIHVFIYSCLATIPFCALGSQLSFVSMHDRPQLSILDF</sequence>
<accession>A0ABR4GCR1</accession>
<organism evidence="2 3">
    <name type="scientific">Aspergillus keveii</name>
    <dbReference type="NCBI Taxonomy" id="714993"/>
    <lineage>
        <taxon>Eukaryota</taxon>
        <taxon>Fungi</taxon>
        <taxon>Dikarya</taxon>
        <taxon>Ascomycota</taxon>
        <taxon>Pezizomycotina</taxon>
        <taxon>Eurotiomycetes</taxon>
        <taxon>Eurotiomycetidae</taxon>
        <taxon>Eurotiales</taxon>
        <taxon>Aspergillaceae</taxon>
        <taxon>Aspergillus</taxon>
        <taxon>Aspergillus subgen. Nidulantes</taxon>
    </lineage>
</organism>
<dbReference type="Proteomes" id="UP001610563">
    <property type="component" value="Unassembled WGS sequence"/>
</dbReference>
<keyword evidence="1" id="KW-0472">Membrane</keyword>
<dbReference type="EMBL" id="JBFTWV010000023">
    <property type="protein sequence ID" value="KAL2796826.1"/>
    <property type="molecule type" value="Genomic_DNA"/>
</dbReference>
<feature type="transmembrane region" description="Helical" evidence="1">
    <location>
        <begin position="121"/>
        <end position="142"/>
    </location>
</feature>
<evidence type="ECO:0000313" key="3">
    <source>
        <dbReference type="Proteomes" id="UP001610563"/>
    </source>
</evidence>